<dbReference type="PANTHER" id="PTHR46889:SF4">
    <property type="entry name" value="TRANSPOSASE INSO FOR INSERTION SEQUENCE ELEMENT IS911B-RELATED"/>
    <property type="match status" value="1"/>
</dbReference>
<proteinExistence type="inferred from homology"/>
<evidence type="ECO:0000259" key="3">
    <source>
        <dbReference type="PROSITE" id="PS50994"/>
    </source>
</evidence>
<dbReference type="Gene3D" id="3.30.420.10">
    <property type="entry name" value="Ribonuclease H-like superfamily/Ribonuclease H"/>
    <property type="match status" value="1"/>
</dbReference>
<feature type="coiled-coil region" evidence="2">
    <location>
        <begin position="63"/>
        <end position="90"/>
    </location>
</feature>
<dbReference type="NCBIfam" id="NF033516">
    <property type="entry name" value="transpos_IS3"/>
    <property type="match status" value="1"/>
</dbReference>
<dbReference type="SUPFAM" id="SSF46689">
    <property type="entry name" value="Homeodomain-like"/>
    <property type="match status" value="1"/>
</dbReference>
<name>A0ABW9L1R0_XANCT</name>
<dbReference type="Pfam" id="PF13333">
    <property type="entry name" value="rve_2"/>
    <property type="match status" value="1"/>
</dbReference>
<gene>
    <name evidence="4" type="ORF">ACK3FC_19270</name>
    <name evidence="5" type="ORF">ACK3FC_20700</name>
    <name evidence="6" type="ORF">ACK3FC_20735</name>
</gene>
<evidence type="ECO:0000313" key="7">
    <source>
        <dbReference type="Proteomes" id="UP001635788"/>
    </source>
</evidence>
<dbReference type="PROSITE" id="PS50994">
    <property type="entry name" value="INTEGRASE"/>
    <property type="match status" value="1"/>
</dbReference>
<dbReference type="InterPro" id="IPR002514">
    <property type="entry name" value="Transposase_8"/>
</dbReference>
<keyword evidence="2" id="KW-0175">Coiled coil</keyword>
<evidence type="ECO:0000256" key="1">
    <source>
        <dbReference type="ARBA" id="ARBA00009964"/>
    </source>
</evidence>
<dbReference type="InterPro" id="IPR048020">
    <property type="entry name" value="Transpos_IS3"/>
</dbReference>
<dbReference type="Gene3D" id="1.10.10.60">
    <property type="entry name" value="Homeodomain-like"/>
    <property type="match status" value="1"/>
</dbReference>
<dbReference type="InterPro" id="IPR001584">
    <property type="entry name" value="Integrase_cat-core"/>
</dbReference>
<dbReference type="Proteomes" id="UP001635788">
    <property type="component" value="Unassembled WGS sequence"/>
</dbReference>
<comment type="caution">
    <text evidence="4">The sequence shown here is derived from an EMBL/GenBank/DDBJ whole genome shotgun (WGS) entry which is preliminary data.</text>
</comment>
<organism evidence="4 7">
    <name type="scientific">Xanthomonas translucens pv. translucens</name>
    <dbReference type="NCBI Taxonomy" id="134875"/>
    <lineage>
        <taxon>Bacteria</taxon>
        <taxon>Pseudomonadati</taxon>
        <taxon>Pseudomonadota</taxon>
        <taxon>Gammaproteobacteria</taxon>
        <taxon>Lysobacterales</taxon>
        <taxon>Lysobacteraceae</taxon>
        <taxon>Xanthomonas</taxon>
        <taxon>Xanthomonas translucens group</taxon>
    </lineage>
</organism>
<evidence type="ECO:0000313" key="5">
    <source>
        <dbReference type="EMBL" id="MFN6509559.1"/>
    </source>
</evidence>
<accession>A0ABW9L1R0</accession>
<dbReference type="PANTHER" id="PTHR46889">
    <property type="entry name" value="TRANSPOSASE INSF FOR INSERTION SEQUENCE IS3B-RELATED"/>
    <property type="match status" value="1"/>
</dbReference>
<reference evidence="4 7" key="1">
    <citation type="submission" date="2024-12" db="EMBL/GenBank/DDBJ databases">
        <authorList>
            <person name="Alaofin S."/>
            <person name="Velasco D."/>
            <person name="Li D."/>
            <person name="Baldwin T."/>
            <person name="Liu Z."/>
            <person name="Schachterle J.K."/>
        </authorList>
    </citation>
    <scope>NUCLEOTIDE SEQUENCE [LARGE SCALE GENOMIC DNA]</scope>
    <source>
        <strain evidence="4 7">B1</strain>
    </source>
</reference>
<sequence>MTPRIRRNFDTAFKLQVVQMIRDQGLSVGQVCRDLDLVDSAVRRWLAQYEAEHAGQPGQGRPLTPEQQRIRELERENQRLREDNKLVKKSIGLLRPGTEMIQQMIDQWQEKAATARLCQLLGVSRSGLYAARRRRSAPRACTLAAPLQTAFQASGGNYGSRRLSASLKAQGLLASRHRVRRLMKQQGLKARWRRKFVHTTDSRHEMPVADNHLDRRFNPDALDQAWVADITYIRTERGWLYLAAVLDLYSRKVVGWAMAPTMPAELVCTALQMAIALRQPKPGLIVHSDRGSQYASQAHRDLLTKHKLVASMSRKGNCWDNAVMERFFLSLKMERVWQRRYTNPNEAIADITHYIVGFYNTHRLHSTLGYRSPADYEKATT</sequence>
<evidence type="ECO:0000313" key="4">
    <source>
        <dbReference type="EMBL" id="MFN6509282.1"/>
    </source>
</evidence>
<dbReference type="InterPro" id="IPR025948">
    <property type="entry name" value="HTH-like_dom"/>
</dbReference>
<dbReference type="InterPro" id="IPR009057">
    <property type="entry name" value="Homeodomain-like_sf"/>
</dbReference>
<dbReference type="Pfam" id="PF01527">
    <property type="entry name" value="HTH_Tnp_1"/>
    <property type="match status" value="1"/>
</dbReference>
<dbReference type="EMBL" id="JBKAMQ010000002">
    <property type="protein sequence ID" value="MFN6509566.1"/>
    <property type="molecule type" value="Genomic_DNA"/>
</dbReference>
<dbReference type="InterPro" id="IPR050900">
    <property type="entry name" value="Transposase_IS3/IS150/IS904"/>
</dbReference>
<dbReference type="InterPro" id="IPR036397">
    <property type="entry name" value="RNaseH_sf"/>
</dbReference>
<keyword evidence="7" id="KW-1185">Reference proteome</keyword>
<dbReference type="InterPro" id="IPR012337">
    <property type="entry name" value="RNaseH-like_sf"/>
</dbReference>
<evidence type="ECO:0000256" key="2">
    <source>
        <dbReference type="SAM" id="Coils"/>
    </source>
</evidence>
<dbReference type="Pfam" id="PF13276">
    <property type="entry name" value="HTH_21"/>
    <property type="match status" value="1"/>
</dbReference>
<comment type="similarity">
    <text evidence="1">Belongs to the transposase 8 family.</text>
</comment>
<dbReference type="EMBL" id="JBKAMQ010000002">
    <property type="protein sequence ID" value="MFN6509282.1"/>
    <property type="molecule type" value="Genomic_DNA"/>
</dbReference>
<dbReference type="RefSeq" id="WP_128808967.1">
    <property type="nucleotide sequence ID" value="NZ_CP064001.1"/>
</dbReference>
<feature type="domain" description="Integrase catalytic" evidence="3">
    <location>
        <begin position="215"/>
        <end position="381"/>
    </location>
</feature>
<dbReference type="Pfam" id="PF00665">
    <property type="entry name" value="rve"/>
    <property type="match status" value="1"/>
</dbReference>
<dbReference type="EMBL" id="JBKAMQ010000002">
    <property type="protein sequence ID" value="MFN6509559.1"/>
    <property type="molecule type" value="Genomic_DNA"/>
</dbReference>
<dbReference type="SUPFAM" id="SSF53098">
    <property type="entry name" value="Ribonuclease H-like"/>
    <property type="match status" value="1"/>
</dbReference>
<evidence type="ECO:0000313" key="6">
    <source>
        <dbReference type="EMBL" id="MFN6509566.1"/>
    </source>
</evidence>
<protein>
    <submittedName>
        <fullName evidence="4">IS3 family transposase</fullName>
    </submittedName>
</protein>